<evidence type="ECO:0000313" key="3">
    <source>
        <dbReference type="EMBL" id="MCE7009998.1"/>
    </source>
</evidence>
<dbReference type="Gene3D" id="1.10.260.40">
    <property type="entry name" value="lambda repressor-like DNA-binding domains"/>
    <property type="match status" value="1"/>
</dbReference>
<reference evidence="3 4" key="1">
    <citation type="submission" date="2021-12" db="EMBL/GenBank/DDBJ databases">
        <title>Genome sequence of Kibdelosporangium philippinense ATCC 49844.</title>
        <authorList>
            <person name="Fedorov E.A."/>
            <person name="Omeragic M."/>
            <person name="Shalygina K.F."/>
            <person name="Maclea K.S."/>
        </authorList>
    </citation>
    <scope>NUCLEOTIDE SEQUENCE [LARGE SCALE GENOMIC DNA]</scope>
    <source>
        <strain evidence="3 4">ATCC 49844</strain>
    </source>
</reference>
<dbReference type="Pfam" id="PF01381">
    <property type="entry name" value="HTH_3"/>
    <property type="match status" value="1"/>
</dbReference>
<dbReference type="PROSITE" id="PS50943">
    <property type="entry name" value="HTH_CROC1"/>
    <property type="match status" value="1"/>
</dbReference>
<dbReference type="Pfam" id="PF06114">
    <property type="entry name" value="Peptidase_M78"/>
    <property type="match status" value="1"/>
</dbReference>
<dbReference type="RefSeq" id="WP_233731483.1">
    <property type="nucleotide sequence ID" value="NZ_JAJVCN010000004.1"/>
</dbReference>
<keyword evidence="4" id="KW-1185">Reference proteome</keyword>
<dbReference type="SMART" id="SM00530">
    <property type="entry name" value="HTH_XRE"/>
    <property type="match status" value="1"/>
</dbReference>
<dbReference type="PANTHER" id="PTHR43236">
    <property type="entry name" value="ANTITOXIN HIGA1"/>
    <property type="match status" value="1"/>
</dbReference>
<gene>
    <name evidence="3" type="ORF">LWC34_45410</name>
</gene>
<dbReference type="Proteomes" id="UP001521150">
    <property type="component" value="Unassembled WGS sequence"/>
</dbReference>
<dbReference type="InterPro" id="IPR010982">
    <property type="entry name" value="Lambda_DNA-bd_dom_sf"/>
</dbReference>
<evidence type="ECO:0000256" key="1">
    <source>
        <dbReference type="ARBA" id="ARBA00007227"/>
    </source>
</evidence>
<dbReference type="InterPro" id="IPR052345">
    <property type="entry name" value="Rad_response_metalloprotease"/>
</dbReference>
<comment type="similarity">
    <text evidence="1">Belongs to the short-chain fatty acyl-CoA assimilation regulator (ScfR) family.</text>
</comment>
<protein>
    <submittedName>
        <fullName evidence="3">XRE family transcriptional regulator</fullName>
    </submittedName>
</protein>
<evidence type="ECO:0000313" key="4">
    <source>
        <dbReference type="Proteomes" id="UP001521150"/>
    </source>
</evidence>
<sequence>MDAHLVTGDGNPDLLVAAREALGWTQKRLAEELTRLSGVNPEISQGYVSRVEKGLLSVSGDRLDLFSAALDVTPDFLAGEAKLWSLGEGCLYHRNRASTKASTLRRLHAQVNLLRLFLRRLAASSTVTLREFTLAPMPVGGLDGPEDAARALRRELELPDGPIDSVTEVAERVGALVVPMSLGGREVDATSLHPPGEAPVLVINTDAPTDRQRFTQAHELGHIACSPALDMDAEEMAQAFASELLAPASQVRPELLAAPITPARLLQLKARWQISAAALLRRALDLGVITDSRYRSLNTQMSALGWKKAEPEPLASESATAVPALVKAAVDAAGGVDRAAAIAGTTTSKLRDMLGDELLGVLND</sequence>
<name>A0ABS8ZQG9_9PSEU</name>
<evidence type="ECO:0000259" key="2">
    <source>
        <dbReference type="PROSITE" id="PS50943"/>
    </source>
</evidence>
<accession>A0ABS8ZQG9</accession>
<feature type="domain" description="HTH cro/C1-type" evidence="2">
    <location>
        <begin position="15"/>
        <end position="77"/>
    </location>
</feature>
<organism evidence="3 4">
    <name type="scientific">Kibdelosporangium philippinense</name>
    <dbReference type="NCBI Taxonomy" id="211113"/>
    <lineage>
        <taxon>Bacteria</taxon>
        <taxon>Bacillati</taxon>
        <taxon>Actinomycetota</taxon>
        <taxon>Actinomycetes</taxon>
        <taxon>Pseudonocardiales</taxon>
        <taxon>Pseudonocardiaceae</taxon>
        <taxon>Kibdelosporangium</taxon>
    </lineage>
</organism>
<dbReference type="Gene3D" id="1.10.10.2910">
    <property type="match status" value="1"/>
</dbReference>
<dbReference type="InterPro" id="IPR010359">
    <property type="entry name" value="IrrE_HExxH"/>
</dbReference>
<dbReference type="EMBL" id="JAJVCN010000004">
    <property type="protein sequence ID" value="MCE7009998.1"/>
    <property type="molecule type" value="Genomic_DNA"/>
</dbReference>
<dbReference type="CDD" id="cd00093">
    <property type="entry name" value="HTH_XRE"/>
    <property type="match status" value="1"/>
</dbReference>
<proteinExistence type="inferred from homology"/>
<dbReference type="InterPro" id="IPR001387">
    <property type="entry name" value="Cro/C1-type_HTH"/>
</dbReference>
<dbReference type="SUPFAM" id="SSF47413">
    <property type="entry name" value="lambda repressor-like DNA-binding domains"/>
    <property type="match status" value="1"/>
</dbReference>
<dbReference type="PANTHER" id="PTHR43236:SF1">
    <property type="entry name" value="BLL7220 PROTEIN"/>
    <property type="match status" value="1"/>
</dbReference>
<comment type="caution">
    <text evidence="3">The sequence shown here is derived from an EMBL/GenBank/DDBJ whole genome shotgun (WGS) entry which is preliminary data.</text>
</comment>